<keyword evidence="2 5" id="KW-0547">Nucleotide-binding</keyword>
<dbReference type="Proteomes" id="UP000269544">
    <property type="component" value="Chromosome"/>
</dbReference>
<dbReference type="GO" id="GO:0005524">
    <property type="term" value="F:ATP binding"/>
    <property type="evidence" value="ECO:0007669"/>
    <property type="project" value="UniProtKB-UniRule"/>
</dbReference>
<evidence type="ECO:0000313" key="8">
    <source>
        <dbReference type="EMBL" id="VEJ34977.1"/>
    </source>
</evidence>
<dbReference type="Gene3D" id="3.30.590.10">
    <property type="entry name" value="Glutamine synthetase/guanido kinase, catalytic domain"/>
    <property type="match status" value="1"/>
</dbReference>
<dbReference type="InterPro" id="IPR022414">
    <property type="entry name" value="ATP-guanido_PTrfase_cat"/>
</dbReference>
<evidence type="ECO:0000256" key="1">
    <source>
        <dbReference type="ARBA" id="ARBA00022679"/>
    </source>
</evidence>
<proteinExistence type="inferred from homology"/>
<dbReference type="PROSITE" id="PS00112">
    <property type="entry name" value="PHOSPHAGEN_KINASE"/>
    <property type="match status" value="1"/>
</dbReference>
<feature type="binding site" evidence="5">
    <location>
        <begin position="154"/>
        <end position="158"/>
    </location>
    <ligand>
        <name>ATP</name>
        <dbReference type="ChEBI" id="CHEBI:30616"/>
    </ligand>
</feature>
<dbReference type="InterPro" id="IPR014746">
    <property type="entry name" value="Gln_synth/guanido_kin_cat_dom"/>
</dbReference>
<dbReference type="AlphaFoldDB" id="A0A3S4YNU5"/>
<dbReference type="InterPro" id="IPR022415">
    <property type="entry name" value="ATP-guanido_PTrfase_AS"/>
</dbReference>
<feature type="binding site" evidence="5">
    <location>
        <begin position="9"/>
        <end position="13"/>
    </location>
    <ligand>
        <name>ATP</name>
        <dbReference type="ChEBI" id="CHEBI:30616"/>
    </ligand>
</feature>
<feature type="domain" description="Phosphagen kinase C-terminal" evidence="7">
    <location>
        <begin position="6"/>
        <end position="231"/>
    </location>
</feature>
<dbReference type="EC" id="2.7.3.-" evidence="8"/>
<protein>
    <submittedName>
        <fullName evidence="8">ATP:guanido phosphotransferase SAV0524</fullName>
        <ecNumber evidence="8">2.7.3.-</ecNumber>
    </submittedName>
</protein>
<dbReference type="KEGG" id="piv:NCTC13079_00422"/>
<dbReference type="Pfam" id="PF00217">
    <property type="entry name" value="ATP-gua_Ptrans"/>
    <property type="match status" value="1"/>
</dbReference>
<dbReference type="InterPro" id="IPR000749">
    <property type="entry name" value="ATP-guanido_PTrfase"/>
</dbReference>
<dbReference type="PANTHER" id="PTHR11547">
    <property type="entry name" value="ARGININE OR CREATINE KINASE"/>
    <property type="match status" value="1"/>
</dbReference>
<dbReference type="GO" id="GO:0004111">
    <property type="term" value="F:creatine kinase activity"/>
    <property type="evidence" value="ECO:0007669"/>
    <property type="project" value="InterPro"/>
</dbReference>
<organism evidence="8 9">
    <name type="scientific">Aedoeadaptatus ivorii</name>
    <dbReference type="NCBI Taxonomy" id="54006"/>
    <lineage>
        <taxon>Bacteria</taxon>
        <taxon>Bacillati</taxon>
        <taxon>Bacillota</taxon>
        <taxon>Tissierellia</taxon>
        <taxon>Tissierellales</taxon>
        <taxon>Peptoniphilaceae</taxon>
        <taxon>Aedoeadaptatus</taxon>
    </lineage>
</organism>
<keyword evidence="4 5" id="KW-0067">ATP-binding</keyword>
<dbReference type="PROSITE" id="PS51510">
    <property type="entry name" value="PHOSPHAGEN_KINASE_C"/>
    <property type="match status" value="1"/>
</dbReference>
<evidence type="ECO:0000256" key="4">
    <source>
        <dbReference type="ARBA" id="ARBA00022840"/>
    </source>
</evidence>
<evidence type="ECO:0000313" key="9">
    <source>
        <dbReference type="Proteomes" id="UP000269544"/>
    </source>
</evidence>
<gene>
    <name evidence="8" type="ORF">NCTC13079_00422</name>
</gene>
<comment type="caution">
    <text evidence="5">Lacks conserved residue(s) required for the propagation of feature annotation.</text>
</comment>
<dbReference type="RefSeq" id="WP_126464871.1">
    <property type="nucleotide sequence ID" value="NZ_LR134523.1"/>
</dbReference>
<dbReference type="SUPFAM" id="SSF55931">
    <property type="entry name" value="Glutamine synthetase/guanido kinase"/>
    <property type="match status" value="1"/>
</dbReference>
<dbReference type="GO" id="GO:0005615">
    <property type="term" value="C:extracellular space"/>
    <property type="evidence" value="ECO:0007669"/>
    <property type="project" value="TreeGrafter"/>
</dbReference>
<feature type="binding site" evidence="5">
    <location>
        <begin position="184"/>
        <end position="189"/>
    </location>
    <ligand>
        <name>ATP</name>
        <dbReference type="ChEBI" id="CHEBI:30616"/>
    </ligand>
</feature>
<reference evidence="8 9" key="1">
    <citation type="submission" date="2018-12" db="EMBL/GenBank/DDBJ databases">
        <authorList>
            <consortium name="Pathogen Informatics"/>
        </authorList>
    </citation>
    <scope>NUCLEOTIDE SEQUENCE [LARGE SCALE GENOMIC DNA]</scope>
    <source>
        <strain evidence="8 9">NCTC13079</strain>
    </source>
</reference>
<dbReference type="OrthoDB" id="9791353at2"/>
<accession>A0A3S4YNU5</accession>
<sequence>MHNDQVLLTSRIRLARNIEGYPYPSTMDREAARALTEKIIDAFEKREDTWVYHKIQDMAPLQSLYALEENRISPELMKNKEIGSYLEGPDNEIVMLMEEDHLRIQDMRKGFFLDEEYENVASIAGDLEERLPVSYDPVLGYLAACPSNVGTGLRAGCMMHLPALDTLGMEQIQRSITRMGFVLRGIRGEGSKSIGHIYQISNERTLGLTEEEFLRRAKSIVAEVAALERIKRKEMYLDHLIELEDMARRSYGILRNARIIGFEEVMFHLSHMKLGIELFVLDPKRDFDLYDAMIRLGKAHLQMERGSFLDDRSSNIYRANTVRKFIKEVF</sequence>
<keyword evidence="3 5" id="KW-0418">Kinase</keyword>
<evidence type="ECO:0000259" key="7">
    <source>
        <dbReference type="PROSITE" id="PS51510"/>
    </source>
</evidence>
<dbReference type="GO" id="GO:0046314">
    <property type="term" value="P:phosphocreatine biosynthetic process"/>
    <property type="evidence" value="ECO:0007669"/>
    <property type="project" value="InterPro"/>
</dbReference>
<feature type="binding site" evidence="5">
    <location>
        <position position="103"/>
    </location>
    <ligand>
        <name>ATP</name>
        <dbReference type="ChEBI" id="CHEBI:30616"/>
    </ligand>
</feature>
<evidence type="ECO:0000256" key="6">
    <source>
        <dbReference type="RuleBase" id="RU000505"/>
    </source>
</evidence>
<evidence type="ECO:0000256" key="2">
    <source>
        <dbReference type="ARBA" id="ARBA00022741"/>
    </source>
</evidence>
<evidence type="ECO:0000256" key="3">
    <source>
        <dbReference type="ARBA" id="ARBA00022777"/>
    </source>
</evidence>
<dbReference type="EMBL" id="LR134523">
    <property type="protein sequence ID" value="VEJ34977.1"/>
    <property type="molecule type" value="Genomic_DNA"/>
</dbReference>
<keyword evidence="1 5" id="KW-0808">Transferase</keyword>
<name>A0A3S4YNU5_9FIRM</name>
<comment type="similarity">
    <text evidence="5 6">Belongs to the ATP:guanido phosphotransferase family.</text>
</comment>
<keyword evidence="9" id="KW-1185">Reference proteome</keyword>
<dbReference type="PANTHER" id="PTHR11547:SF38">
    <property type="entry name" value="ARGININE KINASE 1-RELATED"/>
    <property type="match status" value="1"/>
</dbReference>
<evidence type="ECO:0000256" key="5">
    <source>
        <dbReference type="PROSITE-ProRule" id="PRU00843"/>
    </source>
</evidence>